<dbReference type="PANTHER" id="PTHR47751">
    <property type="entry name" value="SUPERFAMILY HYDROLASE, PUTATIVE (AFU_ORTHOLOGUE AFUA_2G16580)-RELATED"/>
    <property type="match status" value="1"/>
</dbReference>
<evidence type="ECO:0000313" key="2">
    <source>
        <dbReference type="EMBL" id="KAB8224507.1"/>
    </source>
</evidence>
<evidence type="ECO:0000313" key="3">
    <source>
        <dbReference type="Proteomes" id="UP000326799"/>
    </source>
</evidence>
<comment type="similarity">
    <text evidence="1">Belongs to the polyketide transferase af380 family.</text>
</comment>
<dbReference type="InterPro" id="IPR029058">
    <property type="entry name" value="AB_hydrolase_fold"/>
</dbReference>
<sequence>MTAIAAQNAPSFCSFDASHSFIIRGYDPAASSTPDGGLPRYLEDPHQRTEDVKNAVSYLATLSGLVDPERVARLGICASGGYVSYAAQTDKRIKALATVSAFDVGQYHREPWGGGEVNVTALNELFAAASAQRTYEAATGDVELIFSAPMSPEEVTPDLPLIFREAYDYYPTARGMHPRAPNVYVTRSQELMATYDSFDNMRLVSPRPVLIIYGSRADTPKEEFVVPSATHFALYDHTDATVPKLVDFLRESI</sequence>
<dbReference type="Proteomes" id="UP000326799">
    <property type="component" value="Unassembled WGS sequence"/>
</dbReference>
<keyword evidence="2" id="KW-0378">Hydrolase</keyword>
<dbReference type="SUPFAM" id="SSF53474">
    <property type="entry name" value="alpha/beta-Hydrolases"/>
    <property type="match status" value="1"/>
</dbReference>
<dbReference type="InterPro" id="IPR051411">
    <property type="entry name" value="Polyketide_trans_af380"/>
</dbReference>
<accession>A0A5N6F4B6</accession>
<name>A0A5N6F4B6_9EURO</name>
<dbReference type="AlphaFoldDB" id="A0A5N6F4B6"/>
<reference evidence="2 3" key="1">
    <citation type="submission" date="2019-04" db="EMBL/GenBank/DDBJ databases">
        <title>Fungal friends and foes A comparative genomics study of 23 Aspergillus species from section Flavi.</title>
        <authorList>
            <consortium name="DOE Joint Genome Institute"/>
            <person name="Kjaerbolling I."/>
            <person name="Vesth T.C."/>
            <person name="Frisvad J.C."/>
            <person name="Nybo J.L."/>
            <person name="Theobald S."/>
            <person name="Kildgaard S."/>
            <person name="Petersen T.I."/>
            <person name="Kuo A."/>
            <person name="Sato A."/>
            <person name="Lyhne E.K."/>
            <person name="Kogle M.E."/>
            <person name="Wiebenga A."/>
            <person name="Kun R.S."/>
            <person name="Lubbers R.J."/>
            <person name="Makela M.R."/>
            <person name="Barry K."/>
            <person name="Chovatia M."/>
            <person name="Clum A."/>
            <person name="Daum C."/>
            <person name="Haridas S."/>
            <person name="He G."/>
            <person name="LaButti K."/>
            <person name="Lipzen A."/>
            <person name="Mondo S."/>
            <person name="Pangilinan J."/>
            <person name="Riley R."/>
            <person name="Salamov A."/>
            <person name="Simmons B.A."/>
            <person name="Magnuson J.K."/>
            <person name="Henrissat B."/>
            <person name="Mortensen U.H."/>
            <person name="Larsen T.O."/>
            <person name="De vries R.P."/>
            <person name="Grigoriev I.V."/>
            <person name="Machida M."/>
            <person name="Baker S.E."/>
            <person name="Andersen M.R."/>
        </authorList>
    </citation>
    <scope>NUCLEOTIDE SEQUENCE [LARGE SCALE GENOMIC DNA]</scope>
    <source>
        <strain evidence="2 3">CBS 126849</strain>
    </source>
</reference>
<dbReference type="EMBL" id="ML733399">
    <property type="protein sequence ID" value="KAB8224507.1"/>
    <property type="molecule type" value="Genomic_DNA"/>
</dbReference>
<protein>
    <submittedName>
        <fullName evidence="2">Alpha/Beta hydrolase protein</fullName>
    </submittedName>
</protein>
<keyword evidence="3" id="KW-1185">Reference proteome</keyword>
<dbReference type="PANTHER" id="PTHR47751:SF1">
    <property type="entry name" value="SUPERFAMILY HYDROLASE, PUTATIVE (AFU_ORTHOLOGUE AFUA_2G16580)-RELATED"/>
    <property type="match status" value="1"/>
</dbReference>
<evidence type="ECO:0000256" key="1">
    <source>
        <dbReference type="ARBA" id="ARBA00029464"/>
    </source>
</evidence>
<proteinExistence type="inferred from homology"/>
<organism evidence="2 3">
    <name type="scientific">Aspergillus novoparasiticus</name>
    <dbReference type="NCBI Taxonomy" id="986946"/>
    <lineage>
        <taxon>Eukaryota</taxon>
        <taxon>Fungi</taxon>
        <taxon>Dikarya</taxon>
        <taxon>Ascomycota</taxon>
        <taxon>Pezizomycotina</taxon>
        <taxon>Eurotiomycetes</taxon>
        <taxon>Eurotiomycetidae</taxon>
        <taxon>Eurotiales</taxon>
        <taxon>Aspergillaceae</taxon>
        <taxon>Aspergillus</taxon>
        <taxon>Aspergillus subgen. Circumdati</taxon>
    </lineage>
</organism>
<dbReference type="Gene3D" id="3.40.50.1820">
    <property type="entry name" value="alpha/beta hydrolase"/>
    <property type="match status" value="1"/>
</dbReference>
<gene>
    <name evidence="2" type="ORF">BDV33DRAFT_233438</name>
</gene>
<dbReference type="GO" id="GO:0016787">
    <property type="term" value="F:hydrolase activity"/>
    <property type="evidence" value="ECO:0007669"/>
    <property type="project" value="UniProtKB-KW"/>
</dbReference>
<dbReference type="Gene3D" id="1.10.10.800">
    <property type="match status" value="1"/>
</dbReference>